<organism evidence="1 2">
    <name type="scientific">Coemansia reversa (strain ATCC 12441 / NRRL 1564)</name>
    <dbReference type="NCBI Taxonomy" id="763665"/>
    <lineage>
        <taxon>Eukaryota</taxon>
        <taxon>Fungi</taxon>
        <taxon>Fungi incertae sedis</taxon>
        <taxon>Zoopagomycota</taxon>
        <taxon>Kickxellomycotina</taxon>
        <taxon>Kickxellomycetes</taxon>
        <taxon>Kickxellales</taxon>
        <taxon>Kickxellaceae</taxon>
        <taxon>Coemansia</taxon>
    </lineage>
</organism>
<dbReference type="OrthoDB" id="2103474at2759"/>
<reference evidence="1 2" key="1">
    <citation type="journal article" date="2015" name="Genome Biol. Evol.">
        <title>Phylogenomic analyses indicate that early fungi evolved digesting cell walls of algal ancestors of land plants.</title>
        <authorList>
            <person name="Chang Y."/>
            <person name="Wang S."/>
            <person name="Sekimoto S."/>
            <person name="Aerts A.L."/>
            <person name="Choi C."/>
            <person name="Clum A."/>
            <person name="LaButti K.M."/>
            <person name="Lindquist E.A."/>
            <person name="Yee Ngan C."/>
            <person name="Ohm R.A."/>
            <person name="Salamov A.A."/>
            <person name="Grigoriev I.V."/>
            <person name="Spatafora J.W."/>
            <person name="Berbee M.L."/>
        </authorList>
    </citation>
    <scope>NUCLEOTIDE SEQUENCE [LARGE SCALE GENOMIC DNA]</scope>
    <source>
        <strain evidence="1 2">NRRL 1564</strain>
    </source>
</reference>
<dbReference type="InterPro" id="IPR025187">
    <property type="entry name" value="DUF4112"/>
</dbReference>
<evidence type="ECO:0000313" key="1">
    <source>
        <dbReference type="EMBL" id="PIA15572.1"/>
    </source>
</evidence>
<protein>
    <submittedName>
        <fullName evidence="1">Uncharacterized protein</fullName>
    </submittedName>
</protein>
<name>A0A2G5B9B7_COERN</name>
<dbReference type="AlphaFoldDB" id="A0A2G5B9B7"/>
<gene>
    <name evidence="1" type="ORF">COEREDRAFT_81900</name>
</gene>
<proteinExistence type="predicted"/>
<dbReference type="Pfam" id="PF13430">
    <property type="entry name" value="DUF4112"/>
    <property type="match status" value="1"/>
</dbReference>
<evidence type="ECO:0000313" key="2">
    <source>
        <dbReference type="Proteomes" id="UP000242474"/>
    </source>
</evidence>
<dbReference type="EMBL" id="KZ303506">
    <property type="protein sequence ID" value="PIA15572.1"/>
    <property type="molecule type" value="Genomic_DNA"/>
</dbReference>
<keyword evidence="2" id="KW-1185">Reference proteome</keyword>
<dbReference type="Proteomes" id="UP000242474">
    <property type="component" value="Unassembled WGS sequence"/>
</dbReference>
<accession>A0A2G5B9B7</accession>
<sequence length="158" mass="17871">MMRNLWLQSCVGFIPIANIVFTRKFKCNIRNLQILELQMQEEEDRIVFQNPDNLKEDVLPKHIAKMFNKCPVYRRPRTTPENSSVSSPVVSVYYSPCASLSELGVFNPDVAESIKSRQSIAVSTATTAIETPEQQMTGVITEKQLSILHARVAKIKST</sequence>